<name>A0AAV7V4K2_PLEWA</name>
<evidence type="ECO:0000256" key="1">
    <source>
        <dbReference type="SAM" id="MobiDB-lite"/>
    </source>
</evidence>
<dbReference type="SUPFAM" id="SSF47353">
    <property type="entry name" value="Retrovirus capsid dimerization domain-like"/>
    <property type="match status" value="1"/>
</dbReference>
<dbReference type="SMART" id="SM00431">
    <property type="entry name" value="SCAN"/>
    <property type="match status" value="1"/>
</dbReference>
<dbReference type="Pfam" id="PF02023">
    <property type="entry name" value="SCAN"/>
    <property type="match status" value="1"/>
</dbReference>
<dbReference type="AlphaFoldDB" id="A0AAV7V4K2"/>
<accession>A0AAV7V4K2</accession>
<reference evidence="3" key="1">
    <citation type="journal article" date="2022" name="bioRxiv">
        <title>Sequencing and chromosome-scale assembly of the giantPleurodeles waltlgenome.</title>
        <authorList>
            <person name="Brown T."/>
            <person name="Elewa A."/>
            <person name="Iarovenko S."/>
            <person name="Subramanian E."/>
            <person name="Araus A.J."/>
            <person name="Petzold A."/>
            <person name="Susuki M."/>
            <person name="Suzuki K.-i.T."/>
            <person name="Hayashi T."/>
            <person name="Toyoda A."/>
            <person name="Oliveira C."/>
            <person name="Osipova E."/>
            <person name="Leigh N.D."/>
            <person name="Simon A."/>
            <person name="Yun M.H."/>
        </authorList>
    </citation>
    <scope>NUCLEOTIDE SEQUENCE</scope>
    <source>
        <strain evidence="3">20211129_DDA</strain>
        <tissue evidence="3">Liver</tissue>
    </source>
</reference>
<dbReference type="Proteomes" id="UP001066276">
    <property type="component" value="Chromosome 2_1"/>
</dbReference>
<comment type="caution">
    <text evidence="3">The sequence shown here is derived from an EMBL/GenBank/DDBJ whole genome shotgun (WGS) entry which is preliminary data.</text>
</comment>
<feature type="domain" description="SCAN box" evidence="2">
    <location>
        <begin position="272"/>
        <end position="348"/>
    </location>
</feature>
<protein>
    <recommendedName>
        <fullName evidence="2">SCAN box domain-containing protein</fullName>
    </recommendedName>
</protein>
<sequence>MSAKRKGKRPTARLVLEERLEPPAGKIEDNRVVKKQEAPNGKMKDTQADKKEELSFLKTGKSLLREADENPDVRKEQDHLKDSVVKAENSAIGDKEEYSLTGRRRSPLGAMEECSLVGRRKSPLGDKEEHPLAKTECSLVRSQEGDSTVETEKASLDEMEDPQGETKKAAKLESSLEEPKLECPARPQTTIQGVTLSKMGPEDDPEAFLLAFESAALRALWPKEQWAMRVAPFLSEEAYAVYQSLPFYTAEDYDQLKEAILDHMSMIEETYRKRFRSVSFTAGTKPSMVAHKLQELGRRWLKPEIHSPDDILERVVIEQFIKILPVQAGEWLTQQHVRTLDRAVQLVEVYLAGEAVGRTSKAGSSNAWMPSWTQASHTEDAGLMNSYQEQIREHWAGILEPQEALFLKTKEKPLLGAGKEVSIRSHLQKTAGFIEHITRVELF</sequence>
<feature type="compositionally biased region" description="Basic residues" evidence="1">
    <location>
        <begin position="1"/>
        <end position="11"/>
    </location>
</feature>
<dbReference type="InterPro" id="IPR003309">
    <property type="entry name" value="SCAN_dom"/>
</dbReference>
<evidence type="ECO:0000313" key="3">
    <source>
        <dbReference type="EMBL" id="KAJ1196369.1"/>
    </source>
</evidence>
<dbReference type="EMBL" id="JANPWB010000003">
    <property type="protein sequence ID" value="KAJ1196369.1"/>
    <property type="molecule type" value="Genomic_DNA"/>
</dbReference>
<organism evidence="3 4">
    <name type="scientific">Pleurodeles waltl</name>
    <name type="common">Iberian ribbed newt</name>
    <dbReference type="NCBI Taxonomy" id="8319"/>
    <lineage>
        <taxon>Eukaryota</taxon>
        <taxon>Metazoa</taxon>
        <taxon>Chordata</taxon>
        <taxon>Craniata</taxon>
        <taxon>Vertebrata</taxon>
        <taxon>Euteleostomi</taxon>
        <taxon>Amphibia</taxon>
        <taxon>Batrachia</taxon>
        <taxon>Caudata</taxon>
        <taxon>Salamandroidea</taxon>
        <taxon>Salamandridae</taxon>
        <taxon>Pleurodelinae</taxon>
        <taxon>Pleurodeles</taxon>
    </lineage>
</organism>
<dbReference type="PANTHER" id="PTHR46888:SF15">
    <property type="entry name" value="ZINC FINGER AND SCAN DOMAIN-CONTAINING PROTEIN 12-LIKE"/>
    <property type="match status" value="1"/>
</dbReference>
<dbReference type="Gene3D" id="1.10.4020.10">
    <property type="entry name" value="DNA breaking-rejoining enzymes"/>
    <property type="match status" value="1"/>
</dbReference>
<dbReference type="PROSITE" id="PS50804">
    <property type="entry name" value="SCAN_BOX"/>
    <property type="match status" value="1"/>
</dbReference>
<keyword evidence="4" id="KW-1185">Reference proteome</keyword>
<dbReference type="InterPro" id="IPR038269">
    <property type="entry name" value="SCAN_sf"/>
</dbReference>
<evidence type="ECO:0000259" key="2">
    <source>
        <dbReference type="PROSITE" id="PS50804"/>
    </source>
</evidence>
<feature type="region of interest" description="Disordered" evidence="1">
    <location>
        <begin position="139"/>
        <end position="183"/>
    </location>
</feature>
<proteinExistence type="predicted"/>
<feature type="compositionally biased region" description="Basic and acidic residues" evidence="1">
    <location>
        <begin position="63"/>
        <end position="85"/>
    </location>
</feature>
<gene>
    <name evidence="3" type="ORF">NDU88_000240</name>
</gene>
<dbReference type="PANTHER" id="PTHR46888">
    <property type="entry name" value="ZINC KNUCKLE DOMAINCONTAINING PROTEIN-RELATED"/>
    <property type="match status" value="1"/>
</dbReference>
<feature type="region of interest" description="Disordered" evidence="1">
    <location>
        <begin position="1"/>
        <end position="88"/>
    </location>
</feature>
<evidence type="ECO:0000313" key="4">
    <source>
        <dbReference type="Proteomes" id="UP001066276"/>
    </source>
</evidence>
<feature type="compositionally biased region" description="Basic and acidic residues" evidence="1">
    <location>
        <begin position="15"/>
        <end position="55"/>
    </location>
</feature>